<dbReference type="AlphaFoldDB" id="A0AAN8MEM9"/>
<feature type="region of interest" description="Disordered" evidence="1">
    <location>
        <begin position="1"/>
        <end position="27"/>
    </location>
</feature>
<protein>
    <submittedName>
        <fullName evidence="2">Uncharacterized protein</fullName>
    </submittedName>
</protein>
<dbReference type="Proteomes" id="UP001356427">
    <property type="component" value="Unassembled WGS sequence"/>
</dbReference>
<keyword evidence="3" id="KW-1185">Reference proteome</keyword>
<organism evidence="2 3">
    <name type="scientific">Coregonus suidteri</name>
    <dbReference type="NCBI Taxonomy" id="861788"/>
    <lineage>
        <taxon>Eukaryota</taxon>
        <taxon>Metazoa</taxon>
        <taxon>Chordata</taxon>
        <taxon>Craniata</taxon>
        <taxon>Vertebrata</taxon>
        <taxon>Euteleostomi</taxon>
        <taxon>Actinopterygii</taxon>
        <taxon>Neopterygii</taxon>
        <taxon>Teleostei</taxon>
        <taxon>Protacanthopterygii</taxon>
        <taxon>Salmoniformes</taxon>
        <taxon>Salmonidae</taxon>
        <taxon>Coregoninae</taxon>
        <taxon>Coregonus</taxon>
    </lineage>
</organism>
<comment type="caution">
    <text evidence="2">The sequence shown here is derived from an EMBL/GenBank/DDBJ whole genome shotgun (WGS) entry which is preliminary data.</text>
</comment>
<proteinExistence type="predicted"/>
<accession>A0AAN8MEM9</accession>
<reference evidence="2 3" key="1">
    <citation type="submission" date="2021-04" db="EMBL/GenBank/DDBJ databases">
        <authorList>
            <person name="De Guttry C."/>
            <person name="Zahm M."/>
            <person name="Klopp C."/>
            <person name="Cabau C."/>
            <person name="Louis A."/>
            <person name="Berthelot C."/>
            <person name="Parey E."/>
            <person name="Roest Crollius H."/>
            <person name="Montfort J."/>
            <person name="Robinson-Rechavi M."/>
            <person name="Bucao C."/>
            <person name="Bouchez O."/>
            <person name="Gislard M."/>
            <person name="Lluch J."/>
            <person name="Milhes M."/>
            <person name="Lampietro C."/>
            <person name="Lopez Roques C."/>
            <person name="Donnadieu C."/>
            <person name="Braasch I."/>
            <person name="Desvignes T."/>
            <person name="Postlethwait J."/>
            <person name="Bobe J."/>
            <person name="Wedekind C."/>
            <person name="Guiguen Y."/>
        </authorList>
    </citation>
    <scope>NUCLEOTIDE SEQUENCE [LARGE SCALE GENOMIC DNA]</scope>
    <source>
        <strain evidence="2">Cs_M1</strain>
        <tissue evidence="2">Blood</tissue>
    </source>
</reference>
<gene>
    <name evidence="2" type="ORF">J4Q44_G00046890</name>
</gene>
<evidence type="ECO:0000313" key="2">
    <source>
        <dbReference type="EMBL" id="KAK6325347.1"/>
    </source>
</evidence>
<evidence type="ECO:0000256" key="1">
    <source>
        <dbReference type="SAM" id="MobiDB-lite"/>
    </source>
</evidence>
<sequence>MLEETVLSRSLCSPHPPQPLLERKGEREGRVQLKSKQACRQPTHKVSHRLFVDFFAGPDAVRGGCVQLPWAGLKAEEAGCCGSPCCLWWSWGV</sequence>
<dbReference type="EMBL" id="JAGTTL010000003">
    <property type="protein sequence ID" value="KAK6325347.1"/>
    <property type="molecule type" value="Genomic_DNA"/>
</dbReference>
<name>A0AAN8MEM9_9TELE</name>
<evidence type="ECO:0000313" key="3">
    <source>
        <dbReference type="Proteomes" id="UP001356427"/>
    </source>
</evidence>